<protein>
    <submittedName>
        <fullName evidence="3">Helix-turn-helix transcriptional regulator</fullName>
    </submittedName>
</protein>
<feature type="domain" description="HTH cro/C1-type" evidence="2">
    <location>
        <begin position="8"/>
        <end position="62"/>
    </location>
</feature>
<accession>A0ABZ0RSX4</accession>
<dbReference type="EMBL" id="CP137624">
    <property type="protein sequence ID" value="WPK10271.1"/>
    <property type="molecule type" value="Genomic_DNA"/>
</dbReference>
<dbReference type="InterPro" id="IPR010982">
    <property type="entry name" value="Lambda_DNA-bd_dom_sf"/>
</dbReference>
<dbReference type="PANTHER" id="PTHR46558">
    <property type="entry name" value="TRACRIPTIONAL REGULATORY PROTEIN-RELATED-RELATED"/>
    <property type="match status" value="1"/>
</dbReference>
<dbReference type="CDD" id="cd00093">
    <property type="entry name" value="HTH_XRE"/>
    <property type="match status" value="1"/>
</dbReference>
<evidence type="ECO:0000313" key="4">
    <source>
        <dbReference type="Proteomes" id="UP001322664"/>
    </source>
</evidence>
<dbReference type="InterPro" id="IPR001387">
    <property type="entry name" value="Cro/C1-type_HTH"/>
</dbReference>
<proteinExistence type="predicted"/>
<evidence type="ECO:0000313" key="3">
    <source>
        <dbReference type="EMBL" id="WPK10271.1"/>
    </source>
</evidence>
<keyword evidence="1" id="KW-0238">DNA-binding</keyword>
<evidence type="ECO:0000259" key="2">
    <source>
        <dbReference type="PROSITE" id="PS50943"/>
    </source>
</evidence>
<dbReference type="Proteomes" id="UP001322664">
    <property type="component" value="Chromosome"/>
</dbReference>
<organism evidence="3 4">
    <name type="scientific">Lysinibacillus louembei</name>
    <dbReference type="NCBI Taxonomy" id="1470088"/>
    <lineage>
        <taxon>Bacteria</taxon>
        <taxon>Bacillati</taxon>
        <taxon>Bacillota</taxon>
        <taxon>Bacilli</taxon>
        <taxon>Bacillales</taxon>
        <taxon>Bacillaceae</taxon>
        <taxon>Lysinibacillus</taxon>
    </lineage>
</organism>
<dbReference type="SUPFAM" id="SSF47413">
    <property type="entry name" value="lambda repressor-like DNA-binding domains"/>
    <property type="match status" value="1"/>
</dbReference>
<keyword evidence="4" id="KW-1185">Reference proteome</keyword>
<dbReference type="PROSITE" id="PS50943">
    <property type="entry name" value="HTH_CROC1"/>
    <property type="match status" value="1"/>
</dbReference>
<dbReference type="Pfam" id="PF12844">
    <property type="entry name" value="HTH_19"/>
    <property type="match status" value="1"/>
</dbReference>
<dbReference type="Gene3D" id="1.10.260.40">
    <property type="entry name" value="lambda repressor-like DNA-binding domains"/>
    <property type="match status" value="1"/>
</dbReference>
<dbReference type="SMART" id="SM00530">
    <property type="entry name" value="HTH_XRE"/>
    <property type="match status" value="1"/>
</dbReference>
<sequence>MDSLGERLTHARKSKGFTQEALAETIGVSRGVIFNLEKNKTEPQMIVINAISQCLNINKDWLLNGEGEMHEKEDIAQSAKVLADIYALANELSEEEQLYILDVIKTYKKHFERE</sequence>
<evidence type="ECO:0000256" key="1">
    <source>
        <dbReference type="ARBA" id="ARBA00023125"/>
    </source>
</evidence>
<dbReference type="PANTHER" id="PTHR46558:SF11">
    <property type="entry name" value="HTH-TYPE TRANSCRIPTIONAL REGULATOR XRE"/>
    <property type="match status" value="1"/>
</dbReference>
<reference evidence="3 4" key="1">
    <citation type="submission" date="2023-09" db="EMBL/GenBank/DDBJ databases">
        <authorList>
            <person name="Page C.A."/>
            <person name="Perez-Diaz I.M."/>
        </authorList>
    </citation>
    <scope>NUCLEOTIDE SEQUENCE [LARGE SCALE GENOMIC DNA]</scope>
    <source>
        <strain evidence="3 4">Ll15</strain>
    </source>
</reference>
<name>A0ABZ0RSX4_9BACI</name>
<gene>
    <name evidence="3" type="ORF">R6U77_10015</name>
</gene>
<dbReference type="RefSeq" id="WP_319835541.1">
    <property type="nucleotide sequence ID" value="NZ_CP137624.1"/>
</dbReference>